<comment type="subcellular location">
    <subcellularLocation>
        <location evidence="1 7">Cell membrane</location>
        <topology evidence="1 7">Multi-pass membrane protein</topology>
    </subcellularLocation>
</comment>
<feature type="transmembrane region" description="Helical" evidence="7">
    <location>
        <begin position="278"/>
        <end position="298"/>
    </location>
</feature>
<organism evidence="9 10">
    <name type="scientific">Heyndrickxia acidicola</name>
    <dbReference type="NCBI Taxonomy" id="209389"/>
    <lineage>
        <taxon>Bacteria</taxon>
        <taxon>Bacillati</taxon>
        <taxon>Bacillota</taxon>
        <taxon>Bacilli</taxon>
        <taxon>Bacillales</taxon>
        <taxon>Bacillaceae</taxon>
        <taxon>Heyndrickxia</taxon>
    </lineage>
</organism>
<keyword evidence="10" id="KW-1185">Reference proteome</keyword>
<accession>A0ABU6MGV2</accession>
<evidence type="ECO:0000256" key="5">
    <source>
        <dbReference type="ARBA" id="ARBA00022989"/>
    </source>
</evidence>
<dbReference type="PANTHER" id="PTHR30193:SF37">
    <property type="entry name" value="INNER MEMBRANE ABC TRANSPORTER PERMEASE PROTEIN YCJO"/>
    <property type="match status" value="1"/>
</dbReference>
<proteinExistence type="inferred from homology"/>
<dbReference type="SUPFAM" id="SSF161098">
    <property type="entry name" value="MetI-like"/>
    <property type="match status" value="1"/>
</dbReference>
<evidence type="ECO:0000256" key="1">
    <source>
        <dbReference type="ARBA" id="ARBA00004651"/>
    </source>
</evidence>
<evidence type="ECO:0000256" key="2">
    <source>
        <dbReference type="ARBA" id="ARBA00022448"/>
    </source>
</evidence>
<evidence type="ECO:0000256" key="3">
    <source>
        <dbReference type="ARBA" id="ARBA00022475"/>
    </source>
</evidence>
<gene>
    <name evidence="9" type="ORF">P4T90_11640</name>
</gene>
<feature type="transmembrane region" description="Helical" evidence="7">
    <location>
        <begin position="26"/>
        <end position="45"/>
    </location>
</feature>
<evidence type="ECO:0000313" key="9">
    <source>
        <dbReference type="EMBL" id="MED1203720.1"/>
    </source>
</evidence>
<dbReference type="RefSeq" id="WP_232317640.1">
    <property type="nucleotide sequence ID" value="NZ_JARMAB010000014.1"/>
</dbReference>
<feature type="transmembrane region" description="Helical" evidence="7">
    <location>
        <begin position="212"/>
        <end position="237"/>
    </location>
</feature>
<evidence type="ECO:0000259" key="8">
    <source>
        <dbReference type="PROSITE" id="PS50928"/>
    </source>
</evidence>
<evidence type="ECO:0000313" key="10">
    <source>
        <dbReference type="Proteomes" id="UP001341444"/>
    </source>
</evidence>
<reference evidence="9 10" key="1">
    <citation type="submission" date="2023-03" db="EMBL/GenBank/DDBJ databases">
        <title>Bacillus Genome Sequencing.</title>
        <authorList>
            <person name="Dunlap C."/>
        </authorList>
    </citation>
    <scope>NUCLEOTIDE SEQUENCE [LARGE SCALE GENOMIC DNA]</scope>
    <source>
        <strain evidence="9 10">B-23453</strain>
    </source>
</reference>
<comment type="caution">
    <text evidence="9">The sequence shown here is derived from an EMBL/GenBank/DDBJ whole genome shotgun (WGS) entry which is preliminary data.</text>
</comment>
<sequence length="309" mass="35063">MSEVMKKKYTKKNSLPPLKLKTKRALTAYSFLAIPLLFFLCVRIVPTLYSFSMSFSHQDGSGFTLVNYQKLMKDPVFCKAVWNTVKYVIITVPVQMALGLIIALAIERVHHFRWFYRMIYFLPYITSVVAVSWVWRLMFDPNVGFLNEFLGLVGIHPQNWLSDPKQALLCVSGVMIWQSMGFSMLIFMAGLQGIPKQLYEAAQMDGAGGWKIFWRITLPLLNPTIVFLAVTGVIQALQTFTQIENLTGGSSADAGGPLNSTISMVVYMYKNAFQDFNMQYASAVAVVLFIFILLVTLLQMKILNKSYEY</sequence>
<dbReference type="PANTHER" id="PTHR30193">
    <property type="entry name" value="ABC TRANSPORTER PERMEASE PROTEIN"/>
    <property type="match status" value="1"/>
</dbReference>
<dbReference type="InterPro" id="IPR000515">
    <property type="entry name" value="MetI-like"/>
</dbReference>
<feature type="transmembrane region" description="Helical" evidence="7">
    <location>
        <begin position="118"/>
        <end position="138"/>
    </location>
</feature>
<evidence type="ECO:0000256" key="6">
    <source>
        <dbReference type="ARBA" id="ARBA00023136"/>
    </source>
</evidence>
<keyword evidence="2 7" id="KW-0813">Transport</keyword>
<dbReference type="InterPro" id="IPR035906">
    <property type="entry name" value="MetI-like_sf"/>
</dbReference>
<protein>
    <submittedName>
        <fullName evidence="9">Sugar ABC transporter permease</fullName>
    </submittedName>
</protein>
<dbReference type="EMBL" id="JARMAB010000014">
    <property type="protein sequence ID" value="MED1203720.1"/>
    <property type="molecule type" value="Genomic_DNA"/>
</dbReference>
<keyword evidence="5 7" id="KW-1133">Transmembrane helix</keyword>
<keyword evidence="3" id="KW-1003">Cell membrane</keyword>
<keyword evidence="6 7" id="KW-0472">Membrane</keyword>
<dbReference type="CDD" id="cd06261">
    <property type="entry name" value="TM_PBP2"/>
    <property type="match status" value="1"/>
</dbReference>
<evidence type="ECO:0000256" key="4">
    <source>
        <dbReference type="ARBA" id="ARBA00022692"/>
    </source>
</evidence>
<dbReference type="Gene3D" id="1.10.3720.10">
    <property type="entry name" value="MetI-like"/>
    <property type="match status" value="1"/>
</dbReference>
<feature type="transmembrane region" description="Helical" evidence="7">
    <location>
        <begin position="166"/>
        <end position="191"/>
    </location>
</feature>
<dbReference type="InterPro" id="IPR051393">
    <property type="entry name" value="ABC_transporter_permease"/>
</dbReference>
<name>A0ABU6MGV2_9BACI</name>
<feature type="transmembrane region" description="Helical" evidence="7">
    <location>
        <begin position="87"/>
        <end position="106"/>
    </location>
</feature>
<dbReference type="Pfam" id="PF00528">
    <property type="entry name" value="BPD_transp_1"/>
    <property type="match status" value="1"/>
</dbReference>
<keyword evidence="4 7" id="KW-0812">Transmembrane</keyword>
<comment type="similarity">
    <text evidence="7">Belongs to the binding-protein-dependent transport system permease family.</text>
</comment>
<evidence type="ECO:0000256" key="7">
    <source>
        <dbReference type="RuleBase" id="RU363032"/>
    </source>
</evidence>
<feature type="domain" description="ABC transmembrane type-1" evidence="8">
    <location>
        <begin position="81"/>
        <end position="299"/>
    </location>
</feature>
<dbReference type="Proteomes" id="UP001341444">
    <property type="component" value="Unassembled WGS sequence"/>
</dbReference>
<dbReference type="PROSITE" id="PS50928">
    <property type="entry name" value="ABC_TM1"/>
    <property type="match status" value="1"/>
</dbReference>